<name>A0ACB7CAS0_9ASCO</name>
<gene>
    <name evidence="1" type="ORF">PORY_002056</name>
</gene>
<evidence type="ECO:0000313" key="1">
    <source>
        <dbReference type="EMBL" id="KAG4304663.1"/>
    </source>
</evidence>
<evidence type="ECO:0000313" key="2">
    <source>
        <dbReference type="Proteomes" id="UP000768646"/>
    </source>
</evidence>
<protein>
    <submittedName>
        <fullName evidence="1">Uncharacterized protein</fullName>
    </submittedName>
</protein>
<dbReference type="Proteomes" id="UP000768646">
    <property type="component" value="Unassembled WGS sequence"/>
</dbReference>
<keyword evidence="2" id="KW-1185">Reference proteome</keyword>
<proteinExistence type="predicted"/>
<dbReference type="EMBL" id="JABTEG010000007">
    <property type="protein sequence ID" value="KAG4304663.1"/>
    <property type="molecule type" value="Genomic_DNA"/>
</dbReference>
<accession>A0ACB7CAS0</accession>
<comment type="caution">
    <text evidence="1">The sequence shown here is derived from an EMBL/GenBank/DDBJ whole genome shotgun (WGS) entry which is preliminary data.</text>
</comment>
<sequence>MWNMLDPEILRLRLIMEPRFLEMIRQTHPELADAALNDPETFKKMCQNIFLSRENLEIERQKEISALNADPLNVEAQARIEEIIRQEAVMENLENAMEYHPESFGRVTMLYINVEINKHKVKAFVDSGAQNTIMSPSCAKACGIMHLIDKRFSGIVKGVGMANIIGRIHSAQIKVGPLFLACSFTIIEGKDIDILFGLDMLRSHQACIDLKKNALVINDAIIPFLSEAELPDSAKMDTIYVPESNLNDQRSITVSSTNQSEARDTGHVLTRPIHSESKSKLKFPEEDIRQLEALGFSKEEVIQALEAADGDLNFYTLFKYCFMSFSKILIKRYILKNWRVLFGLKDYKKQNKKKKKKQNTNIRLKKKSKDSFFSEKYKPKVFKDKKLKEHEKDIERNIQKHDFLHMFESSFLLERLNNMPCRDADKHMQLTKLQQKMKLKLLGGKFRMINEHLYNITGKEALNFFRKHPELYEEYHTGFQNQILSWPENPVDLMIEKLNLYIQKSRKGAYTTHR</sequence>
<organism evidence="1 2">
    <name type="scientific">Pneumocystis oryctolagi</name>
    <dbReference type="NCBI Taxonomy" id="42067"/>
    <lineage>
        <taxon>Eukaryota</taxon>
        <taxon>Fungi</taxon>
        <taxon>Dikarya</taxon>
        <taxon>Ascomycota</taxon>
        <taxon>Taphrinomycotina</taxon>
        <taxon>Pneumocystomycetes</taxon>
        <taxon>Pneumocystaceae</taxon>
        <taxon>Pneumocystis</taxon>
    </lineage>
</organism>
<reference evidence="1 2" key="1">
    <citation type="journal article" date="2021" name="Commun. Biol.">
        <title>Genomic insights into the host specific adaptation of the Pneumocystis genus.</title>
        <authorList>
            <person name="Cisse O.H."/>
            <person name="Ma L."/>
            <person name="Dekker J.P."/>
            <person name="Khil P.P."/>
            <person name="Youn J.-H."/>
            <person name="Brenchley J.M."/>
            <person name="Blair R."/>
            <person name="Pahar B."/>
            <person name="Chabe M."/>
            <person name="Van Rompay K.K.A."/>
            <person name="Keesler R."/>
            <person name="Sukura A."/>
            <person name="Hirsch V."/>
            <person name="Kutty G."/>
            <person name="Liu Y."/>
            <person name="Peng L."/>
            <person name="Chen J."/>
            <person name="Song J."/>
            <person name="Weissenbacher-Lang C."/>
            <person name="Xu J."/>
            <person name="Upham N.S."/>
            <person name="Stajich J.E."/>
            <person name="Cuomo C.A."/>
            <person name="Cushion M.T."/>
            <person name="Kovacs J.A."/>
        </authorList>
    </citation>
    <scope>NUCLEOTIDE SEQUENCE [LARGE SCALE GENOMIC DNA]</scope>
    <source>
        <strain evidence="1 2">RABM</strain>
    </source>
</reference>